<dbReference type="Pfam" id="PF17851">
    <property type="entry name" value="GH43_C2"/>
    <property type="match status" value="1"/>
</dbReference>
<dbReference type="InterPro" id="IPR013320">
    <property type="entry name" value="ConA-like_dom_sf"/>
</dbReference>
<dbReference type="AlphaFoldDB" id="A0A7X1B3U3"/>
<proteinExistence type="predicted"/>
<evidence type="ECO:0000313" key="2">
    <source>
        <dbReference type="EMBL" id="MBC2605097.1"/>
    </source>
</evidence>
<dbReference type="InterPro" id="IPR041542">
    <property type="entry name" value="GH43_C2"/>
</dbReference>
<gene>
    <name evidence="2" type="ORF">H5P27_03485</name>
</gene>
<accession>A0A7X1B3U3</accession>
<dbReference type="Proteomes" id="UP000526501">
    <property type="component" value="Unassembled WGS sequence"/>
</dbReference>
<protein>
    <recommendedName>
        <fullName evidence="1">Beta-xylosidase C-terminal Concanavalin A-like domain-containing protein</fullName>
    </recommendedName>
</protein>
<dbReference type="InterPro" id="IPR051795">
    <property type="entry name" value="Glycosyl_Hydrlase_43"/>
</dbReference>
<feature type="domain" description="Beta-xylosidase C-terminal Concanavalin A-like" evidence="1">
    <location>
        <begin position="2"/>
        <end position="166"/>
    </location>
</feature>
<evidence type="ECO:0000313" key="3">
    <source>
        <dbReference type="Proteomes" id="UP000526501"/>
    </source>
</evidence>
<sequence length="171" mass="18888">MQWAFHDPRPDEMDRVSYGENSLTLAASGDSPANSSPLTCIAMDQAYQVEMNFEIEGDAEGAFLLYYNPKALVGIGFTGEKAKTYQYATTEEWASVPLEGKKVRGRITNDRNVITYHYSVDGGQTWRLHPTRMEVSGLNHNVFGGFLSLKVGICSLGEGSVTLSDFTYQAL</sequence>
<dbReference type="EMBL" id="JACHVC010000006">
    <property type="protein sequence ID" value="MBC2605097.1"/>
    <property type="molecule type" value="Genomic_DNA"/>
</dbReference>
<dbReference type="Gene3D" id="2.60.120.200">
    <property type="match status" value="1"/>
</dbReference>
<keyword evidence="3" id="KW-1185">Reference proteome</keyword>
<evidence type="ECO:0000259" key="1">
    <source>
        <dbReference type="Pfam" id="PF17851"/>
    </source>
</evidence>
<dbReference type="SUPFAM" id="SSF49899">
    <property type="entry name" value="Concanavalin A-like lectins/glucanases"/>
    <property type="match status" value="1"/>
</dbReference>
<reference evidence="2 3" key="1">
    <citation type="submission" date="2020-07" db="EMBL/GenBank/DDBJ databases">
        <authorList>
            <person name="Feng X."/>
        </authorList>
    </citation>
    <scope>NUCLEOTIDE SEQUENCE [LARGE SCALE GENOMIC DNA]</scope>
    <source>
        <strain evidence="2 3">JCM23202</strain>
    </source>
</reference>
<dbReference type="PANTHER" id="PTHR42812">
    <property type="entry name" value="BETA-XYLOSIDASE"/>
    <property type="match status" value="1"/>
</dbReference>
<dbReference type="PANTHER" id="PTHR42812:SF2">
    <property type="entry name" value="XYLOSIDASE_ARABINOSIDASE"/>
    <property type="match status" value="1"/>
</dbReference>
<comment type="caution">
    <text evidence="2">The sequence shown here is derived from an EMBL/GenBank/DDBJ whole genome shotgun (WGS) entry which is preliminary data.</text>
</comment>
<organism evidence="2 3">
    <name type="scientific">Pelagicoccus albus</name>
    <dbReference type="NCBI Taxonomy" id="415222"/>
    <lineage>
        <taxon>Bacteria</taxon>
        <taxon>Pseudomonadati</taxon>
        <taxon>Verrucomicrobiota</taxon>
        <taxon>Opitutia</taxon>
        <taxon>Puniceicoccales</taxon>
        <taxon>Pelagicoccaceae</taxon>
        <taxon>Pelagicoccus</taxon>
    </lineage>
</organism>
<name>A0A7X1B3U3_9BACT</name>